<dbReference type="InterPro" id="IPR022128">
    <property type="entry name" value="FhaA_N"/>
</dbReference>
<feature type="domain" description="FHA" evidence="3">
    <location>
        <begin position="231"/>
        <end position="280"/>
    </location>
</feature>
<dbReference type="Gene3D" id="3.30.2320.60">
    <property type="entry name" value="FhaA, phosphopeptide-binding domain (DUF3662)"/>
    <property type="match status" value="1"/>
</dbReference>
<name>A0AAE3YH01_9MICC</name>
<dbReference type="InterPro" id="IPR050923">
    <property type="entry name" value="Cell_Proc_Reg/RNA_Proc"/>
</dbReference>
<keyword evidence="5" id="KW-1185">Reference proteome</keyword>
<dbReference type="SMART" id="SM00240">
    <property type="entry name" value="FHA"/>
    <property type="match status" value="1"/>
</dbReference>
<accession>A0AAE3YH01</accession>
<dbReference type="Pfam" id="PF00498">
    <property type="entry name" value="FHA"/>
    <property type="match status" value="1"/>
</dbReference>
<dbReference type="EMBL" id="JAVDUI010000001">
    <property type="protein sequence ID" value="MDR6892039.1"/>
    <property type="molecule type" value="Genomic_DNA"/>
</dbReference>
<sequence>MGLLDNLERRIEKAVRKPFAGRGGDLQPVELASALRNAVDRRIVSRKNRTISPNTAAFRFGAEAYEKAREWGSPLAEELCDVLIRHARTQGYTLPSDVQVTFLRDESLPPHEFEVDPAFIDDDGTELFATEAPPSRRHSQRGSSPQDGFEEDYAPSSPSESAAEQAHAPQQSAAPAHAAPHAPSQHSAPGRQGSPATSRPTAARLLEPEPPALLGIIGVEGQRYAIEGASVILGRSHTADITVADDGVSRRHLEIFVRDGGYWARDLGSTNGTHLNGFPLEQETELTDGSLLTMAATRVSFRLAPREAYPNQQPSSRFSPDSLEASP</sequence>
<dbReference type="Pfam" id="PF12401">
    <property type="entry name" value="FhaA_N"/>
    <property type="match status" value="1"/>
</dbReference>
<feature type="compositionally biased region" description="Low complexity" evidence="2">
    <location>
        <begin position="154"/>
        <end position="189"/>
    </location>
</feature>
<dbReference type="PANTHER" id="PTHR23308">
    <property type="entry name" value="NUCLEAR INHIBITOR OF PROTEIN PHOSPHATASE-1"/>
    <property type="match status" value="1"/>
</dbReference>
<dbReference type="PROSITE" id="PS50006">
    <property type="entry name" value="FHA_DOMAIN"/>
    <property type="match status" value="1"/>
</dbReference>
<gene>
    <name evidence="4" type="ORF">J2S35_000979</name>
</gene>
<evidence type="ECO:0000256" key="1">
    <source>
        <dbReference type="ARBA" id="ARBA00022553"/>
    </source>
</evidence>
<dbReference type="AlphaFoldDB" id="A0AAE3YH01"/>
<comment type="caution">
    <text evidence="4">The sequence shown here is derived from an EMBL/GenBank/DDBJ whole genome shotgun (WGS) entry which is preliminary data.</text>
</comment>
<dbReference type="InterPro" id="IPR000253">
    <property type="entry name" value="FHA_dom"/>
</dbReference>
<feature type="compositionally biased region" description="Polar residues" evidence="2">
    <location>
        <begin position="310"/>
        <end position="319"/>
    </location>
</feature>
<evidence type="ECO:0000313" key="5">
    <source>
        <dbReference type="Proteomes" id="UP001247307"/>
    </source>
</evidence>
<evidence type="ECO:0000259" key="3">
    <source>
        <dbReference type="PROSITE" id="PS50006"/>
    </source>
</evidence>
<keyword evidence="1" id="KW-0597">Phosphoprotein</keyword>
<reference evidence="4" key="1">
    <citation type="submission" date="2023-07" db="EMBL/GenBank/DDBJ databases">
        <title>Sequencing the genomes of 1000 actinobacteria strains.</title>
        <authorList>
            <person name="Klenk H.-P."/>
        </authorList>
    </citation>
    <scope>NUCLEOTIDE SEQUENCE</scope>
    <source>
        <strain evidence="4">DSM 13988</strain>
    </source>
</reference>
<protein>
    <recommendedName>
        <fullName evidence="3">FHA domain-containing protein</fullName>
    </recommendedName>
</protein>
<dbReference type="InterPro" id="IPR008984">
    <property type="entry name" value="SMAD_FHA_dom_sf"/>
</dbReference>
<dbReference type="SUPFAM" id="SSF49879">
    <property type="entry name" value="SMAD/FHA domain"/>
    <property type="match status" value="1"/>
</dbReference>
<proteinExistence type="predicted"/>
<feature type="region of interest" description="Disordered" evidence="2">
    <location>
        <begin position="129"/>
        <end position="201"/>
    </location>
</feature>
<dbReference type="Gene3D" id="2.60.200.20">
    <property type="match status" value="1"/>
</dbReference>
<dbReference type="InterPro" id="IPR042287">
    <property type="entry name" value="FhaA_N_sf"/>
</dbReference>
<dbReference type="Proteomes" id="UP001247307">
    <property type="component" value="Unassembled WGS sequence"/>
</dbReference>
<evidence type="ECO:0000313" key="4">
    <source>
        <dbReference type="EMBL" id="MDR6892039.1"/>
    </source>
</evidence>
<dbReference type="CDD" id="cd00060">
    <property type="entry name" value="FHA"/>
    <property type="match status" value="1"/>
</dbReference>
<organism evidence="4 5">
    <name type="scientific">Falsarthrobacter nasiphocae</name>
    <dbReference type="NCBI Taxonomy" id="189863"/>
    <lineage>
        <taxon>Bacteria</taxon>
        <taxon>Bacillati</taxon>
        <taxon>Actinomycetota</taxon>
        <taxon>Actinomycetes</taxon>
        <taxon>Micrococcales</taxon>
        <taxon>Micrococcaceae</taxon>
        <taxon>Falsarthrobacter</taxon>
    </lineage>
</organism>
<feature type="region of interest" description="Disordered" evidence="2">
    <location>
        <begin position="305"/>
        <end position="327"/>
    </location>
</feature>
<evidence type="ECO:0000256" key="2">
    <source>
        <dbReference type="SAM" id="MobiDB-lite"/>
    </source>
</evidence>
<dbReference type="RefSeq" id="WP_309850493.1">
    <property type="nucleotide sequence ID" value="NZ_BAAAIU010000005.1"/>
</dbReference>